<dbReference type="CDD" id="cd14788">
    <property type="entry name" value="GumN"/>
    <property type="match status" value="1"/>
</dbReference>
<protein>
    <submittedName>
        <fullName evidence="2">GumN protein</fullName>
    </submittedName>
</protein>
<sequence>MKQGLGIALWLAAFAAGAQAAEPPPVPAREAAIVDLDAMVVRGVQPGPGLWKVSKGEHVLWILGTVSPLPSDIEWKPDEVESAIAQSQQVLLSPALAFDADVGFFGRLALAPSALKAMKNEDGAELRDVLPPDLYARWQVQKQHYLGRDRGVERKRPMVAAGELYEAAAKKSGLGRKLLVGPVVERAAKAAGIKPTPTRLVLKIEDPRAAIKEFRAGGMDDVECFRSVLTAVERDLPTMVERANAWAMGDIEALRRLPREDPRGVCTRALSQSGFARGRGYGDLSEKLAQHWLALAEAALQKNGSTFALLPISELLAPQGYLARLQERGYVVEAP</sequence>
<dbReference type="Proteomes" id="UP000623958">
    <property type="component" value="Unassembled WGS sequence"/>
</dbReference>
<evidence type="ECO:0000313" key="2">
    <source>
        <dbReference type="EMBL" id="GHH56219.1"/>
    </source>
</evidence>
<dbReference type="InterPro" id="IPR002816">
    <property type="entry name" value="TraB/PrgY/GumN_fam"/>
</dbReference>
<keyword evidence="1" id="KW-0732">Signal</keyword>
<comment type="caution">
    <text evidence="2">The sequence shown here is derived from an EMBL/GenBank/DDBJ whole genome shotgun (WGS) entry which is preliminary data.</text>
</comment>
<dbReference type="RefSeq" id="WP_434029547.1">
    <property type="nucleotide sequence ID" value="NZ_BNBA01000020.1"/>
</dbReference>
<proteinExistence type="predicted"/>
<organism evidence="2 3">
    <name type="scientific">Xanthomonas boreopolis</name>
    <dbReference type="NCBI Taxonomy" id="86183"/>
    <lineage>
        <taxon>Bacteria</taxon>
        <taxon>Pseudomonadati</taxon>
        <taxon>Pseudomonadota</taxon>
        <taxon>Gammaproteobacteria</taxon>
        <taxon>Lysobacterales</taxon>
        <taxon>Lysobacteraceae</taxon>
        <taxon>Xanthomonas</taxon>
    </lineage>
</organism>
<reference evidence="2" key="1">
    <citation type="journal article" date="2014" name="Int. J. Syst. Evol. Microbiol.">
        <title>Complete genome sequence of Corynebacterium casei LMG S-19264T (=DSM 44701T), isolated from a smear-ripened cheese.</title>
        <authorList>
            <consortium name="US DOE Joint Genome Institute (JGI-PGF)"/>
            <person name="Walter F."/>
            <person name="Albersmeier A."/>
            <person name="Kalinowski J."/>
            <person name="Ruckert C."/>
        </authorList>
    </citation>
    <scope>NUCLEOTIDE SEQUENCE</scope>
    <source>
        <strain evidence="2">JCM 13306</strain>
    </source>
</reference>
<accession>A0A919F9B4</accession>
<dbReference type="Pfam" id="PF01963">
    <property type="entry name" value="TraB_PrgY_gumN"/>
    <property type="match status" value="1"/>
</dbReference>
<feature type="signal peptide" evidence="1">
    <location>
        <begin position="1"/>
        <end position="20"/>
    </location>
</feature>
<gene>
    <name evidence="2" type="primary">gumN</name>
    <name evidence="2" type="ORF">GCM10009090_25740</name>
</gene>
<name>A0A919F9B4_9XANT</name>
<feature type="chain" id="PRO_5037779463" evidence="1">
    <location>
        <begin position="21"/>
        <end position="335"/>
    </location>
</feature>
<dbReference type="AlphaFoldDB" id="A0A919F9B4"/>
<keyword evidence="3" id="KW-1185">Reference proteome</keyword>
<evidence type="ECO:0000256" key="1">
    <source>
        <dbReference type="SAM" id="SignalP"/>
    </source>
</evidence>
<evidence type="ECO:0000313" key="3">
    <source>
        <dbReference type="Proteomes" id="UP000623958"/>
    </source>
</evidence>
<reference evidence="2" key="2">
    <citation type="submission" date="2020-09" db="EMBL/GenBank/DDBJ databases">
        <authorList>
            <person name="Sun Q."/>
            <person name="Ohkuma M."/>
        </authorList>
    </citation>
    <scope>NUCLEOTIDE SEQUENCE</scope>
    <source>
        <strain evidence="2">JCM 13306</strain>
    </source>
</reference>
<dbReference type="EMBL" id="BNBA01000020">
    <property type="protein sequence ID" value="GHH56219.1"/>
    <property type="molecule type" value="Genomic_DNA"/>
</dbReference>